<protein>
    <submittedName>
        <fullName evidence="2">Uncharacterized protein</fullName>
    </submittedName>
</protein>
<proteinExistence type="predicted"/>
<keyword evidence="1" id="KW-0812">Transmembrane</keyword>
<feature type="transmembrane region" description="Helical" evidence="1">
    <location>
        <begin position="170"/>
        <end position="197"/>
    </location>
</feature>
<reference evidence="2" key="1">
    <citation type="submission" date="2019-04" db="EMBL/GenBank/DDBJ databases">
        <title>Sequencing of skin fungus with MAO and IRED activity.</title>
        <authorList>
            <person name="Marsaioli A.J."/>
            <person name="Bonatto J.M.C."/>
            <person name="Reis Junior O."/>
        </authorList>
    </citation>
    <scope>NUCLEOTIDE SEQUENCE</scope>
    <source>
        <strain evidence="2">28M1</strain>
    </source>
</reference>
<sequence length="198" mass="22841">PVLAKCWEQVPIGIKLMNEICDAISTGSDFTSWSGLIIVVAVLIGLVICASKQDWSWLDRASWSSDDDNDSQDRLLLRDPSPRWVRAHTRDFPQEYSPGQPQDLPQQMLEVRLFQWAGLDRFESAIAEQSVSTYDDDDDDDVQWWHYFVGESGNDWDEVQVLALIVFMTFVYFVGGVMVWIMVIMVWIMVIMVWIMVP</sequence>
<keyword evidence="1" id="KW-1133">Transmembrane helix</keyword>
<evidence type="ECO:0000313" key="2">
    <source>
        <dbReference type="EMBL" id="KAF3039122.1"/>
    </source>
</evidence>
<organism evidence="2 3">
    <name type="scientific">Didymella heteroderae</name>
    <dbReference type="NCBI Taxonomy" id="1769908"/>
    <lineage>
        <taxon>Eukaryota</taxon>
        <taxon>Fungi</taxon>
        <taxon>Dikarya</taxon>
        <taxon>Ascomycota</taxon>
        <taxon>Pezizomycotina</taxon>
        <taxon>Dothideomycetes</taxon>
        <taxon>Pleosporomycetidae</taxon>
        <taxon>Pleosporales</taxon>
        <taxon>Pleosporineae</taxon>
        <taxon>Didymellaceae</taxon>
        <taxon>Didymella</taxon>
    </lineage>
</organism>
<feature type="transmembrane region" description="Helical" evidence="1">
    <location>
        <begin position="32"/>
        <end position="50"/>
    </location>
</feature>
<keyword evidence="1" id="KW-0472">Membrane</keyword>
<gene>
    <name evidence="2" type="ORF">E8E12_000100</name>
</gene>
<dbReference type="AlphaFoldDB" id="A0A9P4WPW1"/>
<keyword evidence="3" id="KW-1185">Reference proteome</keyword>
<dbReference type="EMBL" id="SWKV01000032">
    <property type="protein sequence ID" value="KAF3039122.1"/>
    <property type="molecule type" value="Genomic_DNA"/>
</dbReference>
<feature type="non-terminal residue" evidence="2">
    <location>
        <position position="1"/>
    </location>
</feature>
<dbReference type="Proteomes" id="UP000758155">
    <property type="component" value="Unassembled WGS sequence"/>
</dbReference>
<evidence type="ECO:0000313" key="3">
    <source>
        <dbReference type="Proteomes" id="UP000758155"/>
    </source>
</evidence>
<name>A0A9P4WPW1_9PLEO</name>
<comment type="caution">
    <text evidence="2">The sequence shown here is derived from an EMBL/GenBank/DDBJ whole genome shotgun (WGS) entry which is preliminary data.</text>
</comment>
<evidence type="ECO:0000256" key="1">
    <source>
        <dbReference type="SAM" id="Phobius"/>
    </source>
</evidence>
<accession>A0A9P4WPW1</accession>
<dbReference type="OrthoDB" id="3800746at2759"/>